<name>A0A562SBR4_9BACT</name>
<dbReference type="Proteomes" id="UP000316167">
    <property type="component" value="Unassembled WGS sequence"/>
</dbReference>
<feature type="chain" id="PRO_5022211475" evidence="1">
    <location>
        <begin position="20"/>
        <end position="47"/>
    </location>
</feature>
<keyword evidence="1" id="KW-0732">Signal</keyword>
<dbReference type="AlphaFoldDB" id="A0A562SBR4"/>
<proteinExistence type="predicted"/>
<comment type="caution">
    <text evidence="2">The sequence shown here is derived from an EMBL/GenBank/DDBJ whole genome shotgun (WGS) entry which is preliminary data.</text>
</comment>
<feature type="signal peptide" evidence="1">
    <location>
        <begin position="1"/>
        <end position="19"/>
    </location>
</feature>
<protein>
    <submittedName>
        <fullName evidence="2">Uncharacterized protein</fullName>
    </submittedName>
</protein>
<evidence type="ECO:0000256" key="1">
    <source>
        <dbReference type="SAM" id="SignalP"/>
    </source>
</evidence>
<keyword evidence="3" id="KW-1185">Reference proteome</keyword>
<accession>A0A562SBR4</accession>
<gene>
    <name evidence="2" type="ORF">IQ13_3976</name>
</gene>
<dbReference type="EMBL" id="VLLE01000007">
    <property type="protein sequence ID" value="TWI78294.1"/>
    <property type="molecule type" value="Genomic_DNA"/>
</dbReference>
<sequence length="47" mass="5470">MKKVIIITSILFYSFYANAQSDYLLTVAETKSFSEKITNLFFTKKIL</sequence>
<organism evidence="2 3">
    <name type="scientific">Lacibacter cauensis</name>
    <dbReference type="NCBI Taxonomy" id="510947"/>
    <lineage>
        <taxon>Bacteria</taxon>
        <taxon>Pseudomonadati</taxon>
        <taxon>Bacteroidota</taxon>
        <taxon>Chitinophagia</taxon>
        <taxon>Chitinophagales</taxon>
        <taxon>Chitinophagaceae</taxon>
        <taxon>Lacibacter</taxon>
    </lineage>
</organism>
<evidence type="ECO:0000313" key="2">
    <source>
        <dbReference type="EMBL" id="TWI78294.1"/>
    </source>
</evidence>
<evidence type="ECO:0000313" key="3">
    <source>
        <dbReference type="Proteomes" id="UP000316167"/>
    </source>
</evidence>
<reference evidence="2 3" key="1">
    <citation type="journal article" date="2015" name="Stand. Genomic Sci.">
        <title>Genomic Encyclopedia of Bacterial and Archaeal Type Strains, Phase III: the genomes of soil and plant-associated and newly described type strains.</title>
        <authorList>
            <person name="Whitman W.B."/>
            <person name="Woyke T."/>
            <person name="Klenk H.P."/>
            <person name="Zhou Y."/>
            <person name="Lilburn T.G."/>
            <person name="Beck B.J."/>
            <person name="De Vos P."/>
            <person name="Vandamme P."/>
            <person name="Eisen J.A."/>
            <person name="Garrity G."/>
            <person name="Hugenholtz P."/>
            <person name="Kyrpides N.C."/>
        </authorList>
    </citation>
    <scope>NUCLEOTIDE SEQUENCE [LARGE SCALE GENOMIC DNA]</scope>
    <source>
        <strain evidence="2 3">CGMCC 1.7271</strain>
    </source>
</reference>